<accession>A0A9K3PKL2</accession>
<name>A0A9K3PKL2_9STRA</name>
<dbReference type="Proteomes" id="UP000693970">
    <property type="component" value="Unassembled WGS sequence"/>
</dbReference>
<dbReference type="AlphaFoldDB" id="A0A9K3PKL2"/>
<dbReference type="EMBL" id="JAGRRH010000018">
    <property type="protein sequence ID" value="KAG7350698.1"/>
    <property type="molecule type" value="Genomic_DNA"/>
</dbReference>
<evidence type="ECO:0000313" key="3">
    <source>
        <dbReference type="Proteomes" id="UP000693970"/>
    </source>
</evidence>
<dbReference type="OrthoDB" id="44322at2759"/>
<protein>
    <submittedName>
        <fullName evidence="2">Uncharacterized protein</fullName>
    </submittedName>
</protein>
<feature type="region of interest" description="Disordered" evidence="1">
    <location>
        <begin position="65"/>
        <end position="92"/>
    </location>
</feature>
<evidence type="ECO:0000256" key="1">
    <source>
        <dbReference type="SAM" id="MobiDB-lite"/>
    </source>
</evidence>
<reference evidence="2" key="2">
    <citation type="submission" date="2021-04" db="EMBL/GenBank/DDBJ databases">
        <authorList>
            <person name="Podell S."/>
        </authorList>
    </citation>
    <scope>NUCLEOTIDE SEQUENCE</scope>
    <source>
        <strain evidence="2">Hildebrandi</strain>
    </source>
</reference>
<proteinExistence type="predicted"/>
<feature type="compositionally biased region" description="Low complexity" evidence="1">
    <location>
        <begin position="79"/>
        <end position="88"/>
    </location>
</feature>
<gene>
    <name evidence="2" type="ORF">IV203_010058</name>
</gene>
<comment type="caution">
    <text evidence="2">The sequence shown here is derived from an EMBL/GenBank/DDBJ whole genome shotgun (WGS) entry which is preliminary data.</text>
</comment>
<keyword evidence="3" id="KW-1185">Reference proteome</keyword>
<sequence>MMTIAWRKYGRGETILRLLLLPAFLVLLEFDVSVVLPTLPFATRNSFLALTDAFSPQQFPRRNHYRSHSRTTVIHSNRNDNNNGRSGTSSGGYRFGDFTRGAINRFQGRVNSLTGKSKYEFGDLSRWLDSKAKESAEKFTSKPNYRFGDITKEVVRRLVNGEYDRDDLLLLLKIAATVGISMQPVARVLPMKVLMDLLNLSLEASIAQTVGEKVITSLTNEVDARMKEMITGNREYQFGDYTKRIVNTWTGKETYEIGDMTKTILGRLQEREADDNRIKAFQTDDATTGSTHEDNYTSRDIVLELNETDEDALKSWDKEFFKYQREKEGLAPLQDDDLYRDWDERYLSSQVEGKR</sequence>
<evidence type="ECO:0000313" key="2">
    <source>
        <dbReference type="EMBL" id="KAG7350698.1"/>
    </source>
</evidence>
<reference evidence="2" key="1">
    <citation type="journal article" date="2021" name="Sci. Rep.">
        <title>Diploid genomic architecture of Nitzschia inconspicua, an elite biomass production diatom.</title>
        <authorList>
            <person name="Oliver A."/>
            <person name="Podell S."/>
            <person name="Pinowska A."/>
            <person name="Traller J.C."/>
            <person name="Smith S.R."/>
            <person name="McClure R."/>
            <person name="Beliaev A."/>
            <person name="Bohutskyi P."/>
            <person name="Hill E.A."/>
            <person name="Rabines A."/>
            <person name="Zheng H."/>
            <person name="Allen L.Z."/>
            <person name="Kuo A."/>
            <person name="Grigoriev I.V."/>
            <person name="Allen A.E."/>
            <person name="Hazlebeck D."/>
            <person name="Allen E.E."/>
        </authorList>
    </citation>
    <scope>NUCLEOTIDE SEQUENCE</scope>
    <source>
        <strain evidence="2">Hildebrandi</strain>
    </source>
</reference>
<organism evidence="2 3">
    <name type="scientific">Nitzschia inconspicua</name>
    <dbReference type="NCBI Taxonomy" id="303405"/>
    <lineage>
        <taxon>Eukaryota</taxon>
        <taxon>Sar</taxon>
        <taxon>Stramenopiles</taxon>
        <taxon>Ochrophyta</taxon>
        <taxon>Bacillariophyta</taxon>
        <taxon>Bacillariophyceae</taxon>
        <taxon>Bacillariophycidae</taxon>
        <taxon>Bacillariales</taxon>
        <taxon>Bacillariaceae</taxon>
        <taxon>Nitzschia</taxon>
    </lineage>
</organism>